<evidence type="ECO:0000313" key="3">
    <source>
        <dbReference type="EMBL" id="OPG17561.1"/>
    </source>
</evidence>
<keyword evidence="1" id="KW-1133">Transmembrane helix</keyword>
<reference evidence="2 4" key="1">
    <citation type="submission" date="2016-02" db="EMBL/GenBank/DDBJ databases">
        <title>Draft genome sequence of Acidibacillus ferrooxidans SLC66.</title>
        <authorList>
            <person name="Oliveira G."/>
            <person name="Nancucheo I."/>
            <person name="Dall'Agnol H."/>
            <person name="Johnson B."/>
            <person name="Oliveira R."/>
            <person name="Nunes G.L."/>
            <person name="Tzotzos G."/>
            <person name="Orellana S.C."/>
            <person name="Salim A.C."/>
            <person name="Araujo F.M."/>
        </authorList>
    </citation>
    <scope>NUCLEOTIDE SEQUENCE [LARGE SCALE GENOMIC DNA]</scope>
    <source>
        <strain evidence="2 4">SLC66</strain>
    </source>
</reference>
<dbReference type="AlphaFoldDB" id="A0A162TKJ3"/>
<keyword evidence="1" id="KW-0472">Membrane</keyword>
<keyword evidence="1" id="KW-0812">Transmembrane</keyword>
<sequence length="102" mass="10961">MVPHSHLHRFVGRHVIVHTHLHGSFHGHVQGVTATHLLMHGHRLASYDASESPNVSILTDPTITKHEKETPTHVYFPGAALAVPLFAIAGVTALGLGAMGAW</sequence>
<evidence type="ECO:0000256" key="1">
    <source>
        <dbReference type="SAM" id="Phobius"/>
    </source>
</evidence>
<gene>
    <name evidence="2" type="ORF">AYW79_00550</name>
    <name evidence="3" type="ORF">B2M26_00945</name>
</gene>
<dbReference type="Proteomes" id="UP000190229">
    <property type="component" value="Unassembled WGS sequence"/>
</dbReference>
<feature type="transmembrane region" description="Helical" evidence="1">
    <location>
        <begin position="74"/>
        <end position="99"/>
    </location>
</feature>
<comment type="caution">
    <text evidence="2">The sequence shown here is derived from an EMBL/GenBank/DDBJ whole genome shotgun (WGS) entry which is preliminary data.</text>
</comment>
<dbReference type="EMBL" id="LSUQ01000001">
    <property type="protein sequence ID" value="OAG95434.1"/>
    <property type="molecule type" value="Genomic_DNA"/>
</dbReference>
<keyword evidence="5" id="KW-1185">Reference proteome</keyword>
<dbReference type="EMBL" id="MWPS01000002">
    <property type="protein sequence ID" value="OPG17561.1"/>
    <property type="molecule type" value="Genomic_DNA"/>
</dbReference>
<evidence type="ECO:0000313" key="4">
    <source>
        <dbReference type="Proteomes" id="UP000077421"/>
    </source>
</evidence>
<protein>
    <submittedName>
        <fullName evidence="2">Uncharacterized protein</fullName>
    </submittedName>
</protein>
<evidence type="ECO:0000313" key="2">
    <source>
        <dbReference type="EMBL" id="OAG95434.1"/>
    </source>
</evidence>
<accession>A0A162TKJ3</accession>
<evidence type="ECO:0000313" key="5">
    <source>
        <dbReference type="Proteomes" id="UP000190229"/>
    </source>
</evidence>
<reference evidence="3 5" key="2">
    <citation type="submission" date="2017-02" db="EMBL/GenBank/DDBJ databases">
        <title>Draft genome of Acidibacillus ferrooxidans Huett2.</title>
        <authorList>
            <person name="Schopf S."/>
        </authorList>
    </citation>
    <scope>NUCLEOTIDE SEQUENCE [LARGE SCALE GENOMIC DNA]</scope>
    <source>
        <strain evidence="3 5">Huett2</strain>
    </source>
</reference>
<name>A0A162TKJ3_9BACL</name>
<dbReference type="STRING" id="1765683.B2M26_00945"/>
<proteinExistence type="predicted"/>
<organism evidence="2 4">
    <name type="scientific">Ferroacidibacillus organovorans</name>
    <dbReference type="NCBI Taxonomy" id="1765683"/>
    <lineage>
        <taxon>Bacteria</taxon>
        <taxon>Bacillati</taxon>
        <taxon>Bacillota</taxon>
        <taxon>Bacilli</taxon>
        <taxon>Bacillales</taxon>
        <taxon>Alicyclobacillaceae</taxon>
        <taxon>Ferroacidibacillus</taxon>
    </lineage>
</organism>
<dbReference type="Proteomes" id="UP000077421">
    <property type="component" value="Unassembled WGS sequence"/>
</dbReference>